<dbReference type="InterPro" id="IPR001661">
    <property type="entry name" value="Glyco_hydro_37"/>
</dbReference>
<dbReference type="NCBIfam" id="NF009774">
    <property type="entry name" value="PRK13271.1"/>
    <property type="match status" value="1"/>
</dbReference>
<reference evidence="4 6" key="2">
    <citation type="submission" date="2023-11" db="EMBL/GenBank/DDBJ databases">
        <title>MicrobeMod: A computational toolkit for identifying prokaryotic methylation and restriction-modification with nanopore sequencing.</title>
        <authorList>
            <person name="Crits-Christoph A."/>
            <person name="Kang S.C."/>
            <person name="Lee H."/>
            <person name="Ostrov N."/>
        </authorList>
    </citation>
    <scope>NUCLEOTIDE SEQUENCE [LARGE SCALE GENOMIC DNA]</scope>
    <source>
        <strain evidence="4 6">ATCC 23090</strain>
    </source>
</reference>
<dbReference type="RefSeq" id="WP_072362321.1">
    <property type="nucleotide sequence ID" value="NZ_CP139972.1"/>
</dbReference>
<dbReference type="Gene3D" id="1.50.10.10">
    <property type="match status" value="1"/>
</dbReference>
<dbReference type="InterPro" id="IPR018232">
    <property type="entry name" value="Glyco_hydro_37_CS"/>
</dbReference>
<dbReference type="Proteomes" id="UP001326715">
    <property type="component" value="Chromosome"/>
</dbReference>
<dbReference type="OrthoDB" id="106887at2"/>
<dbReference type="STRING" id="1004.SAMN05661012_03290"/>
<reference evidence="3 5" key="1">
    <citation type="submission" date="2016-11" db="EMBL/GenBank/DDBJ databases">
        <authorList>
            <person name="Jaros S."/>
            <person name="Januszkiewicz K."/>
            <person name="Wedrychowicz H."/>
        </authorList>
    </citation>
    <scope>NUCLEOTIDE SEQUENCE [LARGE SCALE GENOMIC DNA]</scope>
    <source>
        <strain evidence="3 5">DSM 784</strain>
    </source>
</reference>
<dbReference type="PANTHER" id="PTHR23403">
    <property type="entry name" value="TREHALASE"/>
    <property type="match status" value="1"/>
</dbReference>
<keyword evidence="6" id="KW-1185">Reference proteome</keyword>
<evidence type="ECO:0000313" key="5">
    <source>
        <dbReference type="Proteomes" id="UP000183788"/>
    </source>
</evidence>
<dbReference type="PROSITE" id="PS00928">
    <property type="entry name" value="TREHALASE_2"/>
    <property type="match status" value="1"/>
</dbReference>
<dbReference type="AlphaFoldDB" id="A0A1K1R3J5"/>
<dbReference type="Proteomes" id="UP000183788">
    <property type="component" value="Unassembled WGS sequence"/>
</dbReference>
<protein>
    <submittedName>
        <fullName evidence="3 4">Alpha,alpha-trehalase</fullName>
    </submittedName>
</protein>
<dbReference type="SUPFAM" id="SSF48208">
    <property type="entry name" value="Six-hairpin glycosidases"/>
    <property type="match status" value="1"/>
</dbReference>
<dbReference type="EMBL" id="FPIZ01000010">
    <property type="protein sequence ID" value="SFW66158.1"/>
    <property type="molecule type" value="Genomic_DNA"/>
</dbReference>
<evidence type="ECO:0000256" key="1">
    <source>
        <dbReference type="ARBA" id="ARBA00022801"/>
    </source>
</evidence>
<dbReference type="PROSITE" id="PS00927">
    <property type="entry name" value="TREHALASE_1"/>
    <property type="match status" value="1"/>
</dbReference>
<evidence type="ECO:0000313" key="4">
    <source>
        <dbReference type="EMBL" id="WQG90026.1"/>
    </source>
</evidence>
<organism evidence="3 5">
    <name type="scientific">Chitinophaga sancti</name>
    <dbReference type="NCBI Taxonomy" id="1004"/>
    <lineage>
        <taxon>Bacteria</taxon>
        <taxon>Pseudomonadati</taxon>
        <taxon>Bacteroidota</taxon>
        <taxon>Chitinophagia</taxon>
        <taxon>Chitinophagales</taxon>
        <taxon>Chitinophagaceae</taxon>
        <taxon>Chitinophaga</taxon>
    </lineage>
</organism>
<evidence type="ECO:0000313" key="6">
    <source>
        <dbReference type="Proteomes" id="UP001326715"/>
    </source>
</evidence>
<dbReference type="InterPro" id="IPR012341">
    <property type="entry name" value="6hp_glycosidase-like_sf"/>
</dbReference>
<name>A0A1K1R3J5_9BACT</name>
<gene>
    <name evidence="4" type="primary">treA</name>
    <name evidence="3" type="ORF">SAMN05661012_03290</name>
    <name evidence="4" type="ORF">SR876_00845</name>
</gene>
<evidence type="ECO:0000313" key="3">
    <source>
        <dbReference type="EMBL" id="SFW66158.1"/>
    </source>
</evidence>
<dbReference type="GO" id="GO:0005993">
    <property type="term" value="P:trehalose catabolic process"/>
    <property type="evidence" value="ECO:0007669"/>
    <property type="project" value="TreeGrafter"/>
</dbReference>
<proteinExistence type="predicted"/>
<sequence length="520" mass="59060">MRTISIIYLIIFFTACKSSTPVKDASPIQLYPGLFEDVQSAHIFPDSKTFADAIPKQTSSAILADYKKQKSQTSFQLAAFVNDHFTIPAPAAANYITDTAQDVSAHIHSLWKILQRTPDKQETGGSLIALPHPYIVPGGRFREVYYWDSYFTMLGLKEDGDTAQINNIINNFVWLLENHGSIPNGNRSYYLTRSQPPFFSLMLELTNHPVSNYLDALQKEYDFWMHSSQKETDEHVVMMPNGHRMNRYFDKGTWPREEAYTEDIQTAQQAVNNKTKEAIYRELRSGAETGWDFSSRWLEDGQSLKTIHVTDIVPVDLNCLLYHLEKTLAAAYHEKGNNARASEFEQLAKQRAEDIIKYCWDDNKGWFMDFDFKKNTHTNIPSLAGMYPLFFNIAAQVQADTMMKELKTVFLQPGGLVSTPVNTGQQWDAPNGWAPLQWMSIAGLMNYHKDSLAGEIASRWAHLNIKTFSATGKLLEKYNVVDTSLAGGGGEYPNQDGFGWTNGVLLKILHMQERAELKYP</sequence>
<dbReference type="PANTHER" id="PTHR23403:SF1">
    <property type="entry name" value="TREHALASE"/>
    <property type="match status" value="1"/>
</dbReference>
<evidence type="ECO:0000256" key="2">
    <source>
        <dbReference type="ARBA" id="ARBA00023295"/>
    </source>
</evidence>
<dbReference type="NCBIfam" id="NF009773">
    <property type="entry name" value="PRK13270.1"/>
    <property type="match status" value="1"/>
</dbReference>
<dbReference type="PRINTS" id="PR00744">
    <property type="entry name" value="GLHYDRLASE37"/>
</dbReference>
<keyword evidence="2" id="KW-0326">Glycosidase</keyword>
<accession>A0A1K1R3J5</accession>
<dbReference type="Pfam" id="PF01204">
    <property type="entry name" value="Trehalase"/>
    <property type="match status" value="1"/>
</dbReference>
<dbReference type="EMBL" id="CP140154">
    <property type="protein sequence ID" value="WQG90026.1"/>
    <property type="molecule type" value="Genomic_DNA"/>
</dbReference>
<dbReference type="InterPro" id="IPR008928">
    <property type="entry name" value="6-hairpin_glycosidase_sf"/>
</dbReference>
<dbReference type="GO" id="GO:0004555">
    <property type="term" value="F:alpha,alpha-trehalase activity"/>
    <property type="evidence" value="ECO:0007669"/>
    <property type="project" value="InterPro"/>
</dbReference>
<dbReference type="PROSITE" id="PS51257">
    <property type="entry name" value="PROKAR_LIPOPROTEIN"/>
    <property type="match status" value="1"/>
</dbReference>
<keyword evidence="1" id="KW-0378">Hydrolase</keyword>